<proteinExistence type="predicted"/>
<evidence type="ECO:0000313" key="3">
    <source>
        <dbReference type="Proteomes" id="UP000002630"/>
    </source>
</evidence>
<feature type="compositionally biased region" description="Acidic residues" evidence="1">
    <location>
        <begin position="164"/>
        <end position="212"/>
    </location>
</feature>
<dbReference type="InParanoid" id="D7G7L3"/>
<sequence length="246" mass="28354">MRRREANRLPPAPAFAPPQPVEGPREQALNLLKRMRPDELMAIGEAATALAKRKMDDRKKIAAFAEKHDNFVELVEDCYICLEPLLNNIGTTKFGVVSWKCRCTVPQKAHSRCVFSKICHATNGQGKCDMCNSPMEFEKTTRKGTHAMIRFHRDETDKDAAISNEEEEEREEEEEEDREREGDQEEEEEEEERDLEGEQEQEEEEEEEEEGGEVPQVFVSLEDQEFVDERESPVADDFDGTGWWAS</sequence>
<feature type="region of interest" description="Disordered" evidence="1">
    <location>
        <begin position="1"/>
        <end position="23"/>
    </location>
</feature>
<reference evidence="2 3" key="1">
    <citation type="journal article" date="2010" name="Nature">
        <title>The Ectocarpus genome and the independent evolution of multicellularity in brown algae.</title>
        <authorList>
            <person name="Cock J.M."/>
            <person name="Sterck L."/>
            <person name="Rouze P."/>
            <person name="Scornet D."/>
            <person name="Allen A.E."/>
            <person name="Amoutzias G."/>
            <person name="Anthouard V."/>
            <person name="Artiguenave F."/>
            <person name="Aury J.M."/>
            <person name="Badger J.H."/>
            <person name="Beszteri B."/>
            <person name="Billiau K."/>
            <person name="Bonnet E."/>
            <person name="Bothwell J.H."/>
            <person name="Bowler C."/>
            <person name="Boyen C."/>
            <person name="Brownlee C."/>
            <person name="Carrano C.J."/>
            <person name="Charrier B."/>
            <person name="Cho G.Y."/>
            <person name="Coelho S.M."/>
            <person name="Collen J."/>
            <person name="Corre E."/>
            <person name="Da Silva C."/>
            <person name="Delage L."/>
            <person name="Delaroque N."/>
            <person name="Dittami S.M."/>
            <person name="Doulbeau S."/>
            <person name="Elias M."/>
            <person name="Farnham G."/>
            <person name="Gachon C.M."/>
            <person name="Gschloessl B."/>
            <person name="Heesch S."/>
            <person name="Jabbari K."/>
            <person name="Jubin C."/>
            <person name="Kawai H."/>
            <person name="Kimura K."/>
            <person name="Kloareg B."/>
            <person name="Kupper F.C."/>
            <person name="Lang D."/>
            <person name="Le Bail A."/>
            <person name="Leblanc C."/>
            <person name="Lerouge P."/>
            <person name="Lohr M."/>
            <person name="Lopez P.J."/>
            <person name="Martens C."/>
            <person name="Maumus F."/>
            <person name="Michel G."/>
            <person name="Miranda-Saavedra D."/>
            <person name="Morales J."/>
            <person name="Moreau H."/>
            <person name="Motomura T."/>
            <person name="Nagasato C."/>
            <person name="Napoli C.A."/>
            <person name="Nelson D.R."/>
            <person name="Nyvall-Collen P."/>
            <person name="Peters A.F."/>
            <person name="Pommier C."/>
            <person name="Potin P."/>
            <person name="Poulain J."/>
            <person name="Quesneville H."/>
            <person name="Read B."/>
            <person name="Rensing S.A."/>
            <person name="Ritter A."/>
            <person name="Rousvoal S."/>
            <person name="Samanta M."/>
            <person name="Samson G."/>
            <person name="Schroeder D.C."/>
            <person name="Segurens B."/>
            <person name="Strittmatter M."/>
            <person name="Tonon T."/>
            <person name="Tregear J.W."/>
            <person name="Valentin K."/>
            <person name="von Dassow P."/>
            <person name="Yamagishi T."/>
            <person name="Van de Peer Y."/>
            <person name="Wincker P."/>
        </authorList>
    </citation>
    <scope>NUCLEOTIDE SEQUENCE [LARGE SCALE GENOMIC DNA]</scope>
    <source>
        <strain evidence="3">Ec32 / CCAP1310/4</strain>
    </source>
</reference>
<evidence type="ECO:0000313" key="2">
    <source>
        <dbReference type="EMBL" id="CBJ27752.1"/>
    </source>
</evidence>
<gene>
    <name evidence="2" type="ORF">Esi_0084_0045</name>
</gene>
<accession>D7G7L3</accession>
<feature type="compositionally biased region" description="Pro residues" evidence="1">
    <location>
        <begin position="10"/>
        <end position="21"/>
    </location>
</feature>
<dbReference type="Proteomes" id="UP000002630">
    <property type="component" value="Linkage Group LG21"/>
</dbReference>
<keyword evidence="3" id="KW-1185">Reference proteome</keyword>
<organism evidence="2 3">
    <name type="scientific">Ectocarpus siliculosus</name>
    <name type="common">Brown alga</name>
    <name type="synonym">Conferva siliculosa</name>
    <dbReference type="NCBI Taxonomy" id="2880"/>
    <lineage>
        <taxon>Eukaryota</taxon>
        <taxon>Sar</taxon>
        <taxon>Stramenopiles</taxon>
        <taxon>Ochrophyta</taxon>
        <taxon>PX clade</taxon>
        <taxon>Phaeophyceae</taxon>
        <taxon>Ectocarpales</taxon>
        <taxon>Ectocarpaceae</taxon>
        <taxon>Ectocarpus</taxon>
    </lineage>
</organism>
<dbReference type="OrthoDB" id="10374567at2759"/>
<name>D7G7L3_ECTSI</name>
<dbReference type="EMBL" id="FN649075">
    <property type="protein sequence ID" value="CBJ27752.1"/>
    <property type="molecule type" value="Genomic_DNA"/>
</dbReference>
<feature type="region of interest" description="Disordered" evidence="1">
    <location>
        <begin position="147"/>
        <end position="246"/>
    </location>
</feature>
<feature type="compositionally biased region" description="Basic and acidic residues" evidence="1">
    <location>
        <begin position="151"/>
        <end position="160"/>
    </location>
</feature>
<evidence type="ECO:0000256" key="1">
    <source>
        <dbReference type="SAM" id="MobiDB-lite"/>
    </source>
</evidence>
<dbReference type="EMBL" id="FN649746">
    <property type="protein sequence ID" value="CBJ27752.1"/>
    <property type="molecule type" value="Genomic_DNA"/>
</dbReference>
<protein>
    <submittedName>
        <fullName evidence="2">Uncharacterized protein</fullName>
    </submittedName>
</protein>
<dbReference type="AlphaFoldDB" id="D7G7L3"/>